<evidence type="ECO:0000256" key="1">
    <source>
        <dbReference type="ARBA" id="ARBA00004651"/>
    </source>
</evidence>
<dbReference type="RefSeq" id="WP_072074041.1">
    <property type="nucleotide sequence ID" value="NZ_CDMW01000001.1"/>
</dbReference>
<feature type="transmembrane region" description="Helical" evidence="10">
    <location>
        <begin position="7"/>
        <end position="30"/>
    </location>
</feature>
<feature type="binding site" evidence="10">
    <location>
        <position position="79"/>
    </location>
    <ligand>
        <name>Na(+)</name>
        <dbReference type="ChEBI" id="CHEBI:29101"/>
        <note>structural</note>
    </ligand>
</feature>
<reference evidence="11 12" key="1">
    <citation type="submission" date="2015-01" db="EMBL/GenBank/DDBJ databases">
        <authorList>
            <person name="Pelicic Vladimir"/>
        </authorList>
    </citation>
    <scope>NUCLEOTIDE SEQUENCE [LARGE SCALE GENOMIC DNA]</scope>
    <source>
        <strain evidence="11 12">2908</strain>
    </source>
</reference>
<keyword evidence="4 10" id="KW-1133">Transmembrane helix</keyword>
<evidence type="ECO:0000256" key="4">
    <source>
        <dbReference type="ARBA" id="ARBA00022989"/>
    </source>
</evidence>
<feature type="transmembrane region" description="Helical" evidence="10">
    <location>
        <begin position="100"/>
        <end position="119"/>
    </location>
</feature>
<protein>
    <recommendedName>
        <fullName evidence="10">Fluoride-specific ion channel FluC</fullName>
    </recommendedName>
</protein>
<keyword evidence="3 10" id="KW-0812">Transmembrane</keyword>
<keyword evidence="10" id="KW-0406">Ion transport</keyword>
<dbReference type="AlphaFoldDB" id="A0A0B7GQU5"/>
<dbReference type="Pfam" id="PF02537">
    <property type="entry name" value="CRCB"/>
    <property type="match status" value="1"/>
</dbReference>
<dbReference type="GO" id="GO:0046872">
    <property type="term" value="F:metal ion binding"/>
    <property type="evidence" value="ECO:0007669"/>
    <property type="project" value="UniProtKB-KW"/>
</dbReference>
<gene>
    <name evidence="11" type="primary">crcB2</name>
    <name evidence="10" type="synonym">crcB</name>
    <name evidence="10" type="synonym">fluC</name>
    <name evidence="11" type="ORF">SSV_1132</name>
</gene>
<dbReference type="PANTHER" id="PTHR28259">
    <property type="entry name" value="FLUORIDE EXPORT PROTEIN 1-RELATED"/>
    <property type="match status" value="1"/>
</dbReference>
<proteinExistence type="inferred from homology"/>
<evidence type="ECO:0000256" key="6">
    <source>
        <dbReference type="ARBA" id="ARBA00023303"/>
    </source>
</evidence>
<evidence type="ECO:0000256" key="9">
    <source>
        <dbReference type="ARBA" id="ARBA00049940"/>
    </source>
</evidence>
<dbReference type="GO" id="GO:0005886">
    <property type="term" value="C:plasma membrane"/>
    <property type="evidence" value="ECO:0007669"/>
    <property type="project" value="UniProtKB-SubCell"/>
</dbReference>
<dbReference type="GO" id="GO:0062054">
    <property type="term" value="F:fluoride channel activity"/>
    <property type="evidence" value="ECO:0007669"/>
    <property type="project" value="UniProtKB-UniRule"/>
</dbReference>
<keyword evidence="2 10" id="KW-1003">Cell membrane</keyword>
<evidence type="ECO:0000256" key="10">
    <source>
        <dbReference type="HAMAP-Rule" id="MF_00454"/>
    </source>
</evidence>
<evidence type="ECO:0000256" key="7">
    <source>
        <dbReference type="ARBA" id="ARBA00035120"/>
    </source>
</evidence>
<evidence type="ECO:0000256" key="3">
    <source>
        <dbReference type="ARBA" id="ARBA00022692"/>
    </source>
</evidence>
<dbReference type="HAMAP" id="MF_00454">
    <property type="entry name" value="FluC"/>
    <property type="match status" value="1"/>
</dbReference>
<dbReference type="EMBL" id="CDMW01000001">
    <property type="protein sequence ID" value="CEL90429.1"/>
    <property type="molecule type" value="Genomic_DNA"/>
</dbReference>
<evidence type="ECO:0000256" key="5">
    <source>
        <dbReference type="ARBA" id="ARBA00023136"/>
    </source>
</evidence>
<feature type="binding site" evidence="10">
    <location>
        <position position="76"/>
    </location>
    <ligand>
        <name>Na(+)</name>
        <dbReference type="ChEBI" id="CHEBI:29101"/>
        <note>structural</note>
    </ligand>
</feature>
<feature type="transmembrane region" description="Helical" evidence="10">
    <location>
        <begin position="36"/>
        <end position="54"/>
    </location>
</feature>
<organism evidence="11 12">
    <name type="scientific">Streptococcus sanguinis</name>
    <dbReference type="NCBI Taxonomy" id="1305"/>
    <lineage>
        <taxon>Bacteria</taxon>
        <taxon>Bacillati</taxon>
        <taxon>Bacillota</taxon>
        <taxon>Bacilli</taxon>
        <taxon>Lactobacillales</taxon>
        <taxon>Streptococcaceae</taxon>
        <taxon>Streptococcus</taxon>
    </lineage>
</organism>
<comment type="function">
    <text evidence="9 10">Fluoride-specific ion channel. Important for reducing fluoride concentration in the cell, thus reducing its toxicity.</text>
</comment>
<dbReference type="PANTHER" id="PTHR28259:SF1">
    <property type="entry name" value="FLUORIDE EXPORT PROTEIN 1-RELATED"/>
    <property type="match status" value="1"/>
</dbReference>
<comment type="subcellular location">
    <subcellularLocation>
        <location evidence="1 10">Cell membrane</location>
        <topology evidence="1 10">Multi-pass membrane protein</topology>
    </subcellularLocation>
</comment>
<sequence length="124" mass="13338">MKEVQNSIAVALFAMAGGWLRYQVALISVFDDSFPLATLLVNYLGTFLLVYIIKGYLSSKVKSQRLLLALSTGFCGGLTTFSGLLLDSIKLADSGRYTELLIYLVLSVGGGLAIALWAGKQVKP</sequence>
<comment type="similarity">
    <text evidence="7 10">Belongs to the fluoride channel Fluc/FEX (TC 1.A.43) family.</text>
</comment>
<dbReference type="Proteomes" id="UP000183504">
    <property type="component" value="Unassembled WGS sequence"/>
</dbReference>
<name>A0A0B7GQU5_STRSA</name>
<evidence type="ECO:0000313" key="11">
    <source>
        <dbReference type="EMBL" id="CEL90429.1"/>
    </source>
</evidence>
<keyword evidence="6 10" id="KW-0407">Ion channel</keyword>
<feature type="transmembrane region" description="Helical" evidence="10">
    <location>
        <begin position="66"/>
        <end position="85"/>
    </location>
</feature>
<keyword evidence="10" id="KW-0915">Sodium</keyword>
<keyword evidence="10" id="KW-0813">Transport</keyword>
<evidence type="ECO:0000313" key="12">
    <source>
        <dbReference type="Proteomes" id="UP000183504"/>
    </source>
</evidence>
<keyword evidence="5 10" id="KW-0472">Membrane</keyword>
<dbReference type="NCBIfam" id="NF010817">
    <property type="entry name" value="PRK14221.1"/>
    <property type="match status" value="1"/>
</dbReference>
<accession>A0A0B7GQU5</accession>
<keyword evidence="10" id="KW-0479">Metal-binding</keyword>
<comment type="activity regulation">
    <text evidence="10">Na(+) is not transported, but it plays an essential structural role and its presence is essential for fluoride channel function.</text>
</comment>
<dbReference type="GO" id="GO:0140114">
    <property type="term" value="P:cellular detoxification of fluoride"/>
    <property type="evidence" value="ECO:0007669"/>
    <property type="project" value="UniProtKB-UniRule"/>
</dbReference>
<dbReference type="InterPro" id="IPR003691">
    <property type="entry name" value="FluC"/>
</dbReference>
<evidence type="ECO:0000256" key="8">
    <source>
        <dbReference type="ARBA" id="ARBA00035585"/>
    </source>
</evidence>
<evidence type="ECO:0000256" key="2">
    <source>
        <dbReference type="ARBA" id="ARBA00022475"/>
    </source>
</evidence>
<comment type="catalytic activity">
    <reaction evidence="8">
        <text>fluoride(in) = fluoride(out)</text>
        <dbReference type="Rhea" id="RHEA:76159"/>
        <dbReference type="ChEBI" id="CHEBI:17051"/>
    </reaction>
    <physiologicalReaction direction="left-to-right" evidence="8">
        <dbReference type="Rhea" id="RHEA:76160"/>
    </physiologicalReaction>
</comment>